<dbReference type="HOGENOM" id="CLU_3148091_0_0_2"/>
<dbReference type="Proteomes" id="UP000008037">
    <property type="component" value="Chromosome"/>
</dbReference>
<sequence>MKATLFGVLEKLNIATTWSRAIILSLAQAIMDICHLGKKLREYTLPTR</sequence>
<evidence type="ECO:0000313" key="2">
    <source>
        <dbReference type="Proteomes" id="UP000008037"/>
    </source>
</evidence>
<evidence type="ECO:0008006" key="3">
    <source>
        <dbReference type="Google" id="ProtNLM"/>
    </source>
</evidence>
<dbReference type="EMBL" id="CP002408">
    <property type="protein sequence ID" value="AFU57408.1"/>
    <property type="molecule type" value="Genomic_DNA"/>
</dbReference>
<reference evidence="1 2" key="1">
    <citation type="journal article" date="2012" name="Environ. Microbiol.">
        <title>The genome of the ammonia-oxidizing Candidatus Nitrososphaera gargensis: insights into metabolic versatility and environmental adaptations.</title>
        <authorList>
            <person name="Spang A."/>
            <person name="Poehlein A."/>
            <person name="Offre P."/>
            <person name="Zumbragel S."/>
            <person name="Haider S."/>
            <person name="Rychlik N."/>
            <person name="Nowka B."/>
            <person name="Schmeisser C."/>
            <person name="Lebedeva E.V."/>
            <person name="Rattei T."/>
            <person name="Bohm C."/>
            <person name="Schmid M."/>
            <person name="Galushko A."/>
            <person name="Hatzenpichler R."/>
            <person name="Weinmaier T."/>
            <person name="Daniel R."/>
            <person name="Schleper C."/>
            <person name="Spieck E."/>
            <person name="Streit W."/>
            <person name="Wagner M."/>
        </authorList>
    </citation>
    <scope>NUCLEOTIDE SEQUENCE [LARGE SCALE GENOMIC DNA]</scope>
    <source>
        <strain evidence="2">Ga9.2</strain>
    </source>
</reference>
<protein>
    <recommendedName>
        <fullName evidence="3">Transposase</fullName>
    </recommendedName>
</protein>
<gene>
    <name evidence="1" type="ordered locus">Ngar_c04620</name>
</gene>
<organism evidence="1 2">
    <name type="scientific">Nitrososphaera gargensis (strain Ga9.2)</name>
    <dbReference type="NCBI Taxonomy" id="1237085"/>
    <lineage>
        <taxon>Archaea</taxon>
        <taxon>Nitrososphaerota</taxon>
        <taxon>Nitrososphaeria</taxon>
        <taxon>Nitrososphaerales</taxon>
        <taxon>Nitrososphaeraceae</taxon>
        <taxon>Nitrososphaera</taxon>
    </lineage>
</organism>
<accession>K0IF27</accession>
<proteinExistence type="predicted"/>
<dbReference type="InParanoid" id="K0IF27"/>
<evidence type="ECO:0000313" key="1">
    <source>
        <dbReference type="EMBL" id="AFU57408.1"/>
    </source>
</evidence>
<dbReference type="KEGG" id="nga:Ngar_c04620"/>
<keyword evidence="2" id="KW-1185">Reference proteome</keyword>
<dbReference type="AlphaFoldDB" id="K0IF27"/>
<name>K0IF27_NITGG</name>
<dbReference type="BioCyc" id="CNIT1237085:G1324-461-MONOMER"/>